<proteinExistence type="predicted"/>
<sequence length="169" mass="18801">MQHAQVMLAGDPAYGSPVIRPPSPASSIGTAYPADDTSLSDVELSQDAFDRKWTAKLRLDWPKDEELRKDDSPLISPPRNPAEEKLMYESILRGFRLRVQQLEEDAIFQRTLMRGSQVGLKQRPSSDNIDTLMQSMMTTTLGSGPNRTHNVSDGPWNRGSKSDSITKGN</sequence>
<dbReference type="EMBL" id="MU266399">
    <property type="protein sequence ID" value="KAH7925583.1"/>
    <property type="molecule type" value="Genomic_DNA"/>
</dbReference>
<dbReference type="Proteomes" id="UP000790709">
    <property type="component" value="Unassembled WGS sequence"/>
</dbReference>
<comment type="caution">
    <text evidence="1">The sequence shown here is derived from an EMBL/GenBank/DDBJ whole genome shotgun (WGS) entry which is preliminary data.</text>
</comment>
<reference evidence="1" key="1">
    <citation type="journal article" date="2021" name="New Phytol.">
        <title>Evolutionary innovations through gain and loss of genes in the ectomycorrhizal Boletales.</title>
        <authorList>
            <person name="Wu G."/>
            <person name="Miyauchi S."/>
            <person name="Morin E."/>
            <person name="Kuo A."/>
            <person name="Drula E."/>
            <person name="Varga T."/>
            <person name="Kohler A."/>
            <person name="Feng B."/>
            <person name="Cao Y."/>
            <person name="Lipzen A."/>
            <person name="Daum C."/>
            <person name="Hundley H."/>
            <person name="Pangilinan J."/>
            <person name="Johnson J."/>
            <person name="Barry K."/>
            <person name="LaButti K."/>
            <person name="Ng V."/>
            <person name="Ahrendt S."/>
            <person name="Min B."/>
            <person name="Choi I.G."/>
            <person name="Park H."/>
            <person name="Plett J.M."/>
            <person name="Magnuson J."/>
            <person name="Spatafora J.W."/>
            <person name="Nagy L.G."/>
            <person name="Henrissat B."/>
            <person name="Grigoriev I.V."/>
            <person name="Yang Z.L."/>
            <person name="Xu J."/>
            <person name="Martin F.M."/>
        </authorList>
    </citation>
    <scope>NUCLEOTIDE SEQUENCE</scope>
    <source>
        <strain evidence="1">KUC20120723A-06</strain>
    </source>
</reference>
<organism evidence="1 2">
    <name type="scientific">Leucogyrophana mollusca</name>
    <dbReference type="NCBI Taxonomy" id="85980"/>
    <lineage>
        <taxon>Eukaryota</taxon>
        <taxon>Fungi</taxon>
        <taxon>Dikarya</taxon>
        <taxon>Basidiomycota</taxon>
        <taxon>Agaricomycotina</taxon>
        <taxon>Agaricomycetes</taxon>
        <taxon>Agaricomycetidae</taxon>
        <taxon>Boletales</taxon>
        <taxon>Boletales incertae sedis</taxon>
        <taxon>Leucogyrophana</taxon>
    </lineage>
</organism>
<evidence type="ECO:0000313" key="1">
    <source>
        <dbReference type="EMBL" id="KAH7925583.1"/>
    </source>
</evidence>
<evidence type="ECO:0000313" key="2">
    <source>
        <dbReference type="Proteomes" id="UP000790709"/>
    </source>
</evidence>
<keyword evidence="2" id="KW-1185">Reference proteome</keyword>
<protein>
    <submittedName>
        <fullName evidence="1">Uncharacterized protein</fullName>
    </submittedName>
</protein>
<gene>
    <name evidence="1" type="ORF">BV22DRAFT_1064640</name>
</gene>
<name>A0ACB8BLZ4_9AGAM</name>
<accession>A0ACB8BLZ4</accession>